<dbReference type="InterPro" id="IPR049299">
    <property type="entry name" value="Thio2_N"/>
</dbReference>
<dbReference type="Proteomes" id="UP000603602">
    <property type="component" value="Unassembled WGS sequence"/>
</dbReference>
<sequence>MNDATHLVCPHCQAVNRVPTARLGQAPNCGQCHRPLFTGQPVELDAAGFARHQARNDIPLLVDFWAPWCGPCRVMAPQFAQAAAMLEPQLRLAKVNTEEERQLGAQLGIRSIPTLALFVGGRELARQAGAMGAQDIVRWVRERL</sequence>
<dbReference type="Gene3D" id="2.30.30.380">
    <property type="entry name" value="Zn-finger domain of Sec23/24"/>
    <property type="match status" value="1"/>
</dbReference>
<keyword evidence="2" id="KW-0249">Electron transport</keyword>
<gene>
    <name evidence="6" type="primary">trxC</name>
    <name evidence="6" type="ORF">IFO67_03450</name>
</gene>
<dbReference type="Pfam" id="PF00085">
    <property type="entry name" value="Thioredoxin"/>
    <property type="match status" value="1"/>
</dbReference>
<comment type="caution">
    <text evidence="6">The sequence shown here is derived from an EMBL/GenBank/DDBJ whole genome shotgun (WGS) entry which is preliminary data.</text>
</comment>
<keyword evidence="3" id="KW-1015">Disulfide bond</keyword>
<organism evidence="6 7">
    <name type="scientific">Thauera sedimentorum</name>
    <dbReference type="NCBI Taxonomy" id="2767595"/>
    <lineage>
        <taxon>Bacteria</taxon>
        <taxon>Pseudomonadati</taxon>
        <taxon>Pseudomonadota</taxon>
        <taxon>Betaproteobacteria</taxon>
        <taxon>Rhodocyclales</taxon>
        <taxon>Zoogloeaceae</taxon>
        <taxon>Thauera</taxon>
    </lineage>
</organism>
<evidence type="ECO:0000256" key="2">
    <source>
        <dbReference type="ARBA" id="ARBA00022982"/>
    </source>
</evidence>
<dbReference type="Gene3D" id="3.40.30.10">
    <property type="entry name" value="Glutaredoxin"/>
    <property type="match status" value="1"/>
</dbReference>
<dbReference type="SUPFAM" id="SSF52833">
    <property type="entry name" value="Thioredoxin-like"/>
    <property type="match status" value="1"/>
</dbReference>
<evidence type="ECO:0000313" key="6">
    <source>
        <dbReference type="EMBL" id="MBD8501929.1"/>
    </source>
</evidence>
<dbReference type="EMBL" id="JACYTO010000001">
    <property type="protein sequence ID" value="MBD8501929.1"/>
    <property type="molecule type" value="Genomic_DNA"/>
</dbReference>
<name>A0ABR9B6F7_9RHOO</name>
<evidence type="ECO:0000256" key="3">
    <source>
        <dbReference type="ARBA" id="ARBA00023157"/>
    </source>
</evidence>
<dbReference type="InterPro" id="IPR013766">
    <property type="entry name" value="Thioredoxin_domain"/>
</dbReference>
<keyword evidence="7" id="KW-1185">Reference proteome</keyword>
<dbReference type="Pfam" id="PF21352">
    <property type="entry name" value="Zn_ribbon_Thio2"/>
    <property type="match status" value="1"/>
</dbReference>
<dbReference type="NCBIfam" id="NF008229">
    <property type="entry name" value="PRK10996.1"/>
    <property type="match status" value="1"/>
</dbReference>
<dbReference type="PRINTS" id="PR00421">
    <property type="entry name" value="THIOREDOXIN"/>
</dbReference>
<dbReference type="PROSITE" id="PS00194">
    <property type="entry name" value="THIOREDOXIN_1"/>
    <property type="match status" value="1"/>
</dbReference>
<evidence type="ECO:0000313" key="7">
    <source>
        <dbReference type="Proteomes" id="UP000603602"/>
    </source>
</evidence>
<keyword evidence="1" id="KW-0813">Transport</keyword>
<accession>A0ABR9B6F7</accession>
<evidence type="ECO:0000256" key="1">
    <source>
        <dbReference type="ARBA" id="ARBA00022448"/>
    </source>
</evidence>
<evidence type="ECO:0000259" key="5">
    <source>
        <dbReference type="PROSITE" id="PS51352"/>
    </source>
</evidence>
<protein>
    <submittedName>
        <fullName evidence="6">Thioredoxin TrxC</fullName>
    </submittedName>
</protein>
<proteinExistence type="predicted"/>
<dbReference type="PROSITE" id="PS51352">
    <property type="entry name" value="THIOREDOXIN_2"/>
    <property type="match status" value="1"/>
</dbReference>
<dbReference type="CDD" id="cd02947">
    <property type="entry name" value="TRX_family"/>
    <property type="match status" value="1"/>
</dbReference>
<dbReference type="PANTHER" id="PTHR45663">
    <property type="entry name" value="GEO12009P1"/>
    <property type="match status" value="1"/>
</dbReference>
<evidence type="ECO:0000256" key="4">
    <source>
        <dbReference type="ARBA" id="ARBA00023284"/>
    </source>
</evidence>
<keyword evidence="4" id="KW-0676">Redox-active center</keyword>
<dbReference type="InterPro" id="IPR036249">
    <property type="entry name" value="Thioredoxin-like_sf"/>
</dbReference>
<feature type="domain" description="Thioredoxin" evidence="5">
    <location>
        <begin position="20"/>
        <end position="144"/>
    </location>
</feature>
<reference evidence="7" key="1">
    <citation type="submission" date="2023-07" db="EMBL/GenBank/DDBJ databases">
        <title>Thauera sp. CAU 1555 isolated from sand of Yaerae Beach.</title>
        <authorList>
            <person name="Kim W."/>
        </authorList>
    </citation>
    <scope>NUCLEOTIDE SEQUENCE [LARGE SCALE GENOMIC DNA]</scope>
    <source>
        <strain evidence="7">CAU 1555</strain>
    </source>
</reference>
<dbReference type="PANTHER" id="PTHR45663:SF11">
    <property type="entry name" value="GEO12009P1"/>
    <property type="match status" value="1"/>
</dbReference>
<dbReference type="RefSeq" id="WP_187716743.1">
    <property type="nucleotide sequence ID" value="NZ_JACTAH010000001.1"/>
</dbReference>
<dbReference type="InterPro" id="IPR017937">
    <property type="entry name" value="Thioredoxin_CS"/>
</dbReference>